<dbReference type="InterPro" id="IPR009288">
    <property type="entry name" value="AIG2-like_dom"/>
</dbReference>
<proteinExistence type="inferred from homology"/>
<dbReference type="CDD" id="cd06661">
    <property type="entry name" value="GGCT_like"/>
    <property type="match status" value="1"/>
</dbReference>
<dbReference type="GeneID" id="100379707"/>
<dbReference type="AlphaFoldDB" id="F6T2W4"/>
<dbReference type="GeneTree" id="ENSGT00390000010543"/>
<feature type="active site" description="Proton acceptor" evidence="4">
    <location>
        <position position="85"/>
    </location>
</feature>
<comment type="catalytic activity">
    <reaction evidence="1 5">
        <text>epsilon-(gamma-L-glutamyl)-L-lysine = 5-oxo-L-proline + L-lysine</text>
        <dbReference type="Rhea" id="RHEA:16961"/>
        <dbReference type="ChEBI" id="CHEBI:32551"/>
        <dbReference type="ChEBI" id="CHEBI:58402"/>
        <dbReference type="ChEBI" id="CHEBI:133752"/>
        <dbReference type="EC" id="4.3.2.8"/>
    </reaction>
</comment>
<dbReference type="SUPFAM" id="SSF110857">
    <property type="entry name" value="Gamma-glutamyl cyclotransferase-like"/>
    <property type="match status" value="1"/>
</dbReference>
<dbReference type="GO" id="GO:0042219">
    <property type="term" value="P:modified amino acid catabolic process"/>
    <property type="evidence" value="ECO:0007669"/>
    <property type="project" value="UniProtKB-UniRule"/>
</dbReference>
<dbReference type="Ensembl" id="ENSXETT00000053016">
    <property type="protein sequence ID" value="ENSXETP00000053016"/>
    <property type="gene ID" value="ENSXETG00000024582"/>
</dbReference>
<dbReference type="HOGENOM" id="CLU_083466_1_0_1"/>
<evidence type="ECO:0000313" key="8">
    <source>
        <dbReference type="Proteomes" id="UP000008143"/>
    </source>
</evidence>
<accession>F6T2W4</accession>
<protein>
    <recommendedName>
        <fullName evidence="5">Gamma-glutamylaminecyclotransferase</fullName>
        <ecNumber evidence="5">4.3.2.8</ecNumber>
    </recommendedName>
</protein>
<dbReference type="GO" id="GO:0005829">
    <property type="term" value="C:cytosol"/>
    <property type="evidence" value="ECO:0000318"/>
    <property type="project" value="GO_Central"/>
</dbReference>
<dbReference type="GO" id="GO:0061929">
    <property type="term" value="F:gamma-glutamylaminecyclotransferase activity"/>
    <property type="evidence" value="ECO:0007669"/>
    <property type="project" value="UniProtKB-UniRule"/>
</dbReference>
<dbReference type="PANTHER" id="PTHR12510">
    <property type="entry name" value="TROPONIN C-AKIN-1 PROTEIN"/>
    <property type="match status" value="1"/>
</dbReference>
<sequence>MEKMTNIFVYGTLKRGQPNHTVMTCYKHGKAVFKGMGKTVEKYPLVIAEEANIPFLLNIPGTGRRIIGEIYSVDDSMLQFLDDFEGCPNWYQRTSQGIEILEWDGTDDSPEERPAVKSIITCFLYSTTCYQPHWLQLPYHKCYDTFGNHGLPYLKHRDIN</sequence>
<keyword evidence="8" id="KW-1185">Reference proteome</keyword>
<evidence type="ECO:0000256" key="2">
    <source>
        <dbReference type="ARBA" id="ARBA00008861"/>
    </source>
</evidence>
<dbReference type="RefSeq" id="XP_002937126.2">
    <property type="nucleotide sequence ID" value="XM_002937080.5"/>
</dbReference>
<dbReference type="OrthoDB" id="113620at2759"/>
<dbReference type="eggNOG" id="KOG4450">
    <property type="taxonomic scope" value="Eukaryota"/>
</dbReference>
<keyword evidence="3 5" id="KW-0456">Lyase</keyword>
<evidence type="ECO:0000256" key="1">
    <source>
        <dbReference type="ARBA" id="ARBA00001684"/>
    </source>
</evidence>
<dbReference type="PANTHER" id="PTHR12510:SF4">
    <property type="entry name" value="GAMMA-GLUTAMYLAMINECYCLOTRANSFERASE"/>
    <property type="match status" value="1"/>
</dbReference>
<dbReference type="InterPro" id="IPR013024">
    <property type="entry name" value="GGCT-like"/>
</dbReference>
<evidence type="ECO:0000313" key="7">
    <source>
        <dbReference type="Ensembl" id="ENSXETP00000053016"/>
    </source>
</evidence>
<dbReference type="OMA" id="FENIPTM"/>
<comment type="function">
    <text evidence="5">Catalyzes the formation of 5-oxo-L-proline from L-gamma-glutamyl-L-epsilon-lysine.</text>
</comment>
<dbReference type="Gene3D" id="3.10.490.10">
    <property type="entry name" value="Gamma-glutamyl cyclotransferase-like"/>
    <property type="match status" value="1"/>
</dbReference>
<dbReference type="Xenbase" id="XB-GENE-961428">
    <property type="gene designation" value="ggact"/>
</dbReference>
<dbReference type="CTD" id="87769"/>
<evidence type="ECO:0000313" key="9">
    <source>
        <dbReference type="RefSeq" id="XP_002937126.2"/>
    </source>
</evidence>
<evidence type="ECO:0000256" key="3">
    <source>
        <dbReference type="ARBA" id="ARBA00023239"/>
    </source>
</evidence>
<evidence type="ECO:0000256" key="4">
    <source>
        <dbReference type="PIRSR" id="PIRSR639126-1"/>
    </source>
</evidence>
<dbReference type="Proteomes" id="UP000008143">
    <property type="component" value="Chromosome 2"/>
</dbReference>
<dbReference type="InterPro" id="IPR036568">
    <property type="entry name" value="GGCT-like_sf"/>
</dbReference>
<feature type="domain" description="Gamma-glutamylcyclotransferase AIG2-like" evidence="6">
    <location>
        <begin position="7"/>
        <end position="104"/>
    </location>
</feature>
<dbReference type="Bgee" id="ENSXETG00000024582">
    <property type="expression patterns" value="Expressed in mesonephros and 6 other cell types or tissues"/>
</dbReference>
<dbReference type="FunFam" id="3.10.490.10:FF:000008">
    <property type="entry name" value="Gamma-glutamylaminecyclotransferase A"/>
    <property type="match status" value="1"/>
</dbReference>
<dbReference type="KEGG" id="xtr:100379707"/>
<dbReference type="AGR" id="Xenbase:XB-GENE-961428"/>
<dbReference type="Pfam" id="PF06094">
    <property type="entry name" value="GGACT"/>
    <property type="match status" value="1"/>
</dbReference>
<evidence type="ECO:0000256" key="5">
    <source>
        <dbReference type="RuleBase" id="RU367036"/>
    </source>
</evidence>
<reference evidence="7" key="2">
    <citation type="submission" date="2011-06" db="UniProtKB">
        <authorList>
            <consortium name="Ensembl"/>
        </authorList>
    </citation>
    <scope>IDENTIFICATION</scope>
</reference>
<dbReference type="EC" id="4.3.2.8" evidence="5"/>
<gene>
    <name evidence="7 9 10" type="primary">ggact</name>
</gene>
<reference evidence="7" key="1">
    <citation type="journal article" date="2010" name="Science">
        <title>The genome of the Western clawed frog Xenopus tropicalis.</title>
        <authorList>
            <person name="Hellsten U."/>
            <person name="Harland R.M."/>
            <person name="Gilchrist M.J."/>
            <person name="Hendrix D."/>
            <person name="Jurka J."/>
            <person name="Kapitonov V."/>
            <person name="Ovcharenko I."/>
            <person name="Putnam N.H."/>
            <person name="Shu S."/>
            <person name="Taher L."/>
            <person name="Blitz I.L."/>
            <person name="Blumberg B."/>
            <person name="Dichmann D.S."/>
            <person name="Dubchak I."/>
            <person name="Amaya E."/>
            <person name="Detter J.C."/>
            <person name="Fletcher R."/>
            <person name="Gerhard D.S."/>
            <person name="Goodstein D."/>
            <person name="Graves T."/>
            <person name="Grigoriev I.V."/>
            <person name="Grimwood J."/>
            <person name="Kawashima T."/>
            <person name="Lindquist E."/>
            <person name="Lucas S.M."/>
            <person name="Mead P.E."/>
            <person name="Mitros T."/>
            <person name="Ogino H."/>
            <person name="Ohta Y."/>
            <person name="Poliakov A.V."/>
            <person name="Pollet N."/>
            <person name="Robert J."/>
            <person name="Salamov A."/>
            <person name="Sater A.K."/>
            <person name="Schmutz J."/>
            <person name="Terry A."/>
            <person name="Vize P.D."/>
            <person name="Warren W.C."/>
            <person name="Wells D."/>
            <person name="Wills A."/>
            <person name="Wilson R.K."/>
            <person name="Zimmerman L.B."/>
            <person name="Zorn A.M."/>
            <person name="Grainger R."/>
            <person name="Grammer T."/>
            <person name="Khokha M.K."/>
            <person name="Richardson P.M."/>
            <person name="Rokhsar D.S."/>
        </authorList>
    </citation>
    <scope>NUCLEOTIDE SEQUENCE [LARGE SCALE GENOMIC DNA]</scope>
    <source>
        <strain evidence="7">Nigerian</strain>
    </source>
</reference>
<dbReference type="InterPro" id="IPR039126">
    <property type="entry name" value="GGACT"/>
</dbReference>
<evidence type="ECO:0000259" key="6">
    <source>
        <dbReference type="Pfam" id="PF06094"/>
    </source>
</evidence>
<comment type="similarity">
    <text evidence="2 5">Belongs to the gamma-glutamylcyclotransferase family.</text>
</comment>
<evidence type="ECO:0000313" key="10">
    <source>
        <dbReference type="Xenbase" id="XB-GENE-961428"/>
    </source>
</evidence>
<name>F6T2W4_XENTR</name>
<reference evidence="9" key="3">
    <citation type="submission" date="2025-04" db="UniProtKB">
        <authorList>
            <consortium name="RefSeq"/>
        </authorList>
    </citation>
    <scope>IDENTIFICATION</scope>
    <source>
        <strain evidence="9">Nigerian</strain>
        <tissue evidence="9">Liver and blood</tissue>
    </source>
</reference>
<organism evidence="7">
    <name type="scientific">Xenopus tropicalis</name>
    <name type="common">Western clawed frog</name>
    <name type="synonym">Silurana tropicalis</name>
    <dbReference type="NCBI Taxonomy" id="8364"/>
    <lineage>
        <taxon>Eukaryota</taxon>
        <taxon>Metazoa</taxon>
        <taxon>Chordata</taxon>
        <taxon>Craniata</taxon>
        <taxon>Vertebrata</taxon>
        <taxon>Euteleostomi</taxon>
        <taxon>Amphibia</taxon>
        <taxon>Batrachia</taxon>
        <taxon>Anura</taxon>
        <taxon>Pipoidea</taxon>
        <taxon>Pipidae</taxon>
        <taxon>Xenopodinae</taxon>
        <taxon>Xenopus</taxon>
        <taxon>Silurana</taxon>
    </lineage>
</organism>